<evidence type="ECO:0000313" key="2">
    <source>
        <dbReference type="EMBL" id="GIG42573.1"/>
    </source>
</evidence>
<dbReference type="Pfam" id="PF12697">
    <property type="entry name" value="Abhydrolase_6"/>
    <property type="match status" value="1"/>
</dbReference>
<feature type="domain" description="AB hydrolase-1" evidence="1">
    <location>
        <begin position="38"/>
        <end position="268"/>
    </location>
</feature>
<keyword evidence="3" id="KW-1185">Reference proteome</keyword>
<dbReference type="PANTHER" id="PTHR43433">
    <property type="entry name" value="HYDROLASE, ALPHA/BETA FOLD FAMILY PROTEIN"/>
    <property type="match status" value="1"/>
</dbReference>
<dbReference type="InterPro" id="IPR000073">
    <property type="entry name" value="AB_hydrolase_1"/>
</dbReference>
<protein>
    <submittedName>
        <fullName evidence="2">Hydrolase</fullName>
    </submittedName>
</protein>
<evidence type="ECO:0000313" key="3">
    <source>
        <dbReference type="Proteomes" id="UP000660611"/>
    </source>
</evidence>
<dbReference type="RefSeq" id="WP_203844461.1">
    <property type="nucleotide sequence ID" value="NZ_BAAAVW010000002.1"/>
</dbReference>
<organism evidence="2 3">
    <name type="scientific">Dactylosporangium siamense</name>
    <dbReference type="NCBI Taxonomy" id="685454"/>
    <lineage>
        <taxon>Bacteria</taxon>
        <taxon>Bacillati</taxon>
        <taxon>Actinomycetota</taxon>
        <taxon>Actinomycetes</taxon>
        <taxon>Micromonosporales</taxon>
        <taxon>Micromonosporaceae</taxon>
        <taxon>Dactylosporangium</taxon>
    </lineage>
</organism>
<sequence>MSTTTTPVPPRWHTEPRTVDVHGVPVAYRRAGTGPPTLFLHGHWLTRRWLPFHEQLSERADVIAPELPGFGATPAAPWIRDRTDLVLFLRDLLDALGTDRVHVAGYGLGGWIAADLACHFPERVARLSLLAPFGLRVPEQPIADIFAMNPADYADRYFNAAADGFDDCVPGVGTADLGGVEEFAHRYGELGAAGALIWTRRYDLALEWRLPWLRERGLPARVVTGELDRIVPAGHPRRWAELLGADLVTVAGIGHALLLQAPKATADAVIPAPAPVEEHQS</sequence>
<dbReference type="InterPro" id="IPR050471">
    <property type="entry name" value="AB_hydrolase"/>
</dbReference>
<dbReference type="SUPFAM" id="SSF53474">
    <property type="entry name" value="alpha/beta-Hydrolases"/>
    <property type="match status" value="1"/>
</dbReference>
<evidence type="ECO:0000259" key="1">
    <source>
        <dbReference type="Pfam" id="PF12697"/>
    </source>
</evidence>
<dbReference type="AlphaFoldDB" id="A0A919PII6"/>
<keyword evidence="2" id="KW-0378">Hydrolase</keyword>
<dbReference type="Gene3D" id="3.40.50.1820">
    <property type="entry name" value="alpha/beta hydrolase"/>
    <property type="match status" value="1"/>
</dbReference>
<dbReference type="GO" id="GO:0016787">
    <property type="term" value="F:hydrolase activity"/>
    <property type="evidence" value="ECO:0007669"/>
    <property type="project" value="UniProtKB-KW"/>
</dbReference>
<dbReference type="PANTHER" id="PTHR43433:SF10">
    <property type="entry name" value="AB HYDROLASE-1 DOMAIN-CONTAINING PROTEIN"/>
    <property type="match status" value="1"/>
</dbReference>
<gene>
    <name evidence="2" type="ORF">Dsi01nite_006140</name>
</gene>
<dbReference type="Proteomes" id="UP000660611">
    <property type="component" value="Unassembled WGS sequence"/>
</dbReference>
<dbReference type="EMBL" id="BONQ01000015">
    <property type="protein sequence ID" value="GIG42573.1"/>
    <property type="molecule type" value="Genomic_DNA"/>
</dbReference>
<proteinExistence type="predicted"/>
<dbReference type="InterPro" id="IPR029058">
    <property type="entry name" value="AB_hydrolase_fold"/>
</dbReference>
<name>A0A919PII6_9ACTN</name>
<comment type="caution">
    <text evidence="2">The sequence shown here is derived from an EMBL/GenBank/DDBJ whole genome shotgun (WGS) entry which is preliminary data.</text>
</comment>
<dbReference type="PRINTS" id="PR00111">
    <property type="entry name" value="ABHYDROLASE"/>
</dbReference>
<reference evidence="2" key="1">
    <citation type="submission" date="2021-01" db="EMBL/GenBank/DDBJ databases">
        <title>Whole genome shotgun sequence of Dactylosporangium siamense NBRC 106093.</title>
        <authorList>
            <person name="Komaki H."/>
            <person name="Tamura T."/>
        </authorList>
    </citation>
    <scope>NUCLEOTIDE SEQUENCE</scope>
    <source>
        <strain evidence="2">NBRC 106093</strain>
    </source>
</reference>
<accession>A0A919PII6</accession>